<evidence type="ECO:0000313" key="16">
    <source>
        <dbReference type="Proteomes" id="UP000663852"/>
    </source>
</evidence>
<comment type="caution">
    <text evidence="15">The sequence shown here is derived from an EMBL/GenBank/DDBJ whole genome shotgun (WGS) entry which is preliminary data.</text>
</comment>
<evidence type="ECO:0000256" key="4">
    <source>
        <dbReference type="ARBA" id="ARBA00022833"/>
    </source>
</evidence>
<evidence type="ECO:0000259" key="13">
    <source>
        <dbReference type="PROSITE" id="PS50023"/>
    </source>
</evidence>
<dbReference type="SUPFAM" id="SSF46689">
    <property type="entry name" value="Homeodomain-like"/>
    <property type="match status" value="1"/>
</dbReference>
<dbReference type="InterPro" id="IPR050453">
    <property type="entry name" value="LIM_Homeobox_TF"/>
</dbReference>
<dbReference type="Gene3D" id="2.10.110.10">
    <property type="entry name" value="Cysteine Rich Protein"/>
    <property type="match status" value="2"/>
</dbReference>
<keyword evidence="8 9" id="KW-0539">Nucleus</keyword>
<dbReference type="PROSITE" id="PS50071">
    <property type="entry name" value="HOMEOBOX_2"/>
    <property type="match status" value="1"/>
</dbReference>
<evidence type="ECO:0000256" key="6">
    <source>
        <dbReference type="ARBA" id="ARBA00023125"/>
    </source>
</evidence>
<reference evidence="15" key="1">
    <citation type="submission" date="2021-02" db="EMBL/GenBank/DDBJ databases">
        <authorList>
            <person name="Nowell W R."/>
        </authorList>
    </citation>
    <scope>NUCLEOTIDE SEQUENCE</scope>
</reference>
<dbReference type="GO" id="GO:0000981">
    <property type="term" value="F:DNA-binding transcription factor activity, RNA polymerase II-specific"/>
    <property type="evidence" value="ECO:0007669"/>
    <property type="project" value="TreeGrafter"/>
</dbReference>
<dbReference type="Proteomes" id="UP000663852">
    <property type="component" value="Unassembled WGS sequence"/>
</dbReference>
<evidence type="ECO:0000256" key="11">
    <source>
        <dbReference type="RuleBase" id="RU000682"/>
    </source>
</evidence>
<dbReference type="GO" id="GO:0030182">
    <property type="term" value="P:neuron differentiation"/>
    <property type="evidence" value="ECO:0007669"/>
    <property type="project" value="TreeGrafter"/>
</dbReference>
<dbReference type="PROSITE" id="PS50023">
    <property type="entry name" value="LIM_DOMAIN_2"/>
    <property type="match status" value="2"/>
</dbReference>
<dbReference type="GO" id="GO:0046872">
    <property type="term" value="F:metal ion binding"/>
    <property type="evidence" value="ECO:0007669"/>
    <property type="project" value="UniProtKB-KW"/>
</dbReference>
<dbReference type="CDD" id="cd00086">
    <property type="entry name" value="homeodomain"/>
    <property type="match status" value="1"/>
</dbReference>
<dbReference type="PANTHER" id="PTHR24208">
    <property type="entry name" value="LIM/HOMEOBOX PROTEIN LHX"/>
    <property type="match status" value="1"/>
</dbReference>
<dbReference type="OrthoDB" id="10068367at2759"/>
<keyword evidence="3" id="KW-0677">Repeat</keyword>
<evidence type="ECO:0000256" key="7">
    <source>
        <dbReference type="ARBA" id="ARBA00023155"/>
    </source>
</evidence>
<accession>A0A814EPZ8</accession>
<dbReference type="CDD" id="cd09379">
    <property type="entry name" value="LIM2_AWH"/>
    <property type="match status" value="1"/>
</dbReference>
<proteinExistence type="predicted"/>
<evidence type="ECO:0000313" key="15">
    <source>
        <dbReference type="EMBL" id="CAF0975207.1"/>
    </source>
</evidence>
<feature type="region of interest" description="Disordered" evidence="12">
    <location>
        <begin position="277"/>
        <end position="305"/>
    </location>
</feature>
<dbReference type="GO" id="GO:0005634">
    <property type="term" value="C:nucleus"/>
    <property type="evidence" value="ECO:0007669"/>
    <property type="project" value="UniProtKB-SubCell"/>
</dbReference>
<protein>
    <submittedName>
        <fullName evidence="15">Uncharacterized protein</fullName>
    </submittedName>
</protein>
<evidence type="ECO:0000256" key="8">
    <source>
        <dbReference type="ARBA" id="ARBA00023242"/>
    </source>
</evidence>
<name>A0A814EPZ8_ADIRI</name>
<evidence type="ECO:0000256" key="9">
    <source>
        <dbReference type="PROSITE-ProRule" id="PRU00108"/>
    </source>
</evidence>
<evidence type="ECO:0000256" key="10">
    <source>
        <dbReference type="PROSITE-ProRule" id="PRU00125"/>
    </source>
</evidence>
<evidence type="ECO:0000259" key="14">
    <source>
        <dbReference type="PROSITE" id="PS50071"/>
    </source>
</evidence>
<dbReference type="SMART" id="SM00132">
    <property type="entry name" value="LIM"/>
    <property type="match status" value="2"/>
</dbReference>
<dbReference type="SMART" id="SM00389">
    <property type="entry name" value="HOX"/>
    <property type="match status" value="1"/>
</dbReference>
<dbReference type="EMBL" id="CAJNOJ010000054">
    <property type="protein sequence ID" value="CAF0975207.1"/>
    <property type="molecule type" value="Genomic_DNA"/>
</dbReference>
<evidence type="ECO:0000256" key="5">
    <source>
        <dbReference type="ARBA" id="ARBA00023038"/>
    </source>
</evidence>
<evidence type="ECO:0000256" key="1">
    <source>
        <dbReference type="ARBA" id="ARBA00004123"/>
    </source>
</evidence>
<dbReference type="InterPro" id="IPR001781">
    <property type="entry name" value="Znf_LIM"/>
</dbReference>
<dbReference type="FunFam" id="1.10.10.60:FF:000027">
    <property type="entry name" value="LIM/homeobox protein Lhx9"/>
    <property type="match status" value="1"/>
</dbReference>
<keyword evidence="4 10" id="KW-0862">Zinc</keyword>
<dbReference type="Pfam" id="PF00046">
    <property type="entry name" value="Homeodomain"/>
    <property type="match status" value="1"/>
</dbReference>
<evidence type="ECO:0000256" key="2">
    <source>
        <dbReference type="ARBA" id="ARBA00022723"/>
    </source>
</evidence>
<feature type="compositionally biased region" description="Polar residues" evidence="12">
    <location>
        <begin position="277"/>
        <end position="287"/>
    </location>
</feature>
<comment type="subcellular location">
    <subcellularLocation>
        <location evidence="1 9 11">Nucleus</location>
    </subcellularLocation>
</comment>
<keyword evidence="5 10" id="KW-0440">LIM domain</keyword>
<organism evidence="15 16">
    <name type="scientific">Adineta ricciae</name>
    <name type="common">Rotifer</name>
    <dbReference type="NCBI Taxonomy" id="249248"/>
    <lineage>
        <taxon>Eukaryota</taxon>
        <taxon>Metazoa</taxon>
        <taxon>Spiralia</taxon>
        <taxon>Gnathifera</taxon>
        <taxon>Rotifera</taxon>
        <taxon>Eurotatoria</taxon>
        <taxon>Bdelloidea</taxon>
        <taxon>Adinetida</taxon>
        <taxon>Adinetidae</taxon>
        <taxon>Adineta</taxon>
    </lineage>
</organism>
<evidence type="ECO:0000256" key="12">
    <source>
        <dbReference type="SAM" id="MobiDB-lite"/>
    </source>
</evidence>
<feature type="domain" description="LIM zinc-binding" evidence="13">
    <location>
        <begin position="41"/>
        <end position="101"/>
    </location>
</feature>
<dbReference type="InterPro" id="IPR001356">
    <property type="entry name" value="HD"/>
</dbReference>
<feature type="DNA-binding region" description="Homeobox" evidence="9">
    <location>
        <begin position="176"/>
        <end position="235"/>
    </location>
</feature>
<dbReference type="Gene3D" id="1.10.10.60">
    <property type="entry name" value="Homeodomain-like"/>
    <property type="match status" value="1"/>
</dbReference>
<keyword evidence="2 10" id="KW-0479">Metal-binding</keyword>
<gene>
    <name evidence="15" type="ORF">EDS130_LOCUS13578</name>
</gene>
<dbReference type="PROSITE" id="PS00478">
    <property type="entry name" value="LIM_DOMAIN_1"/>
    <property type="match status" value="2"/>
</dbReference>
<feature type="domain" description="LIM zinc-binding" evidence="13">
    <location>
        <begin position="102"/>
        <end position="164"/>
    </location>
</feature>
<dbReference type="GO" id="GO:0000977">
    <property type="term" value="F:RNA polymerase II transcription regulatory region sequence-specific DNA binding"/>
    <property type="evidence" value="ECO:0007669"/>
    <property type="project" value="TreeGrafter"/>
</dbReference>
<feature type="domain" description="Homeobox" evidence="14">
    <location>
        <begin position="174"/>
        <end position="234"/>
    </location>
</feature>
<dbReference type="InterPro" id="IPR009057">
    <property type="entry name" value="Homeodomain-like_sf"/>
</dbReference>
<dbReference type="PANTHER" id="PTHR24208:SF127">
    <property type="entry name" value="LIM_HOMEOBOX PROTEIN AWH"/>
    <property type="match status" value="1"/>
</dbReference>
<dbReference type="Pfam" id="PF00412">
    <property type="entry name" value="LIM"/>
    <property type="match status" value="2"/>
</dbReference>
<keyword evidence="7 9" id="KW-0371">Homeobox</keyword>
<sequence>MDDESAANQVHTNKLTQLLLLDDIKNEKTFEMSDDEQNLCHICSACQIPIADQFYLRVGSKIFHESCLQCAVCQIALDKQQTCFFKGLQILCRQDYYKHFGNKCSKCGRHIQPSDWVRRAREHVYHLACFACNTCKRQLSTGEEFALQSSHVLCKTHFIDPNETNDGKDDTKQGKAKRVRTTFTEEQLQILQANFEVDSNPDGQDLERIAQITALTKRTTQIWFQNARARIKKKPCATTSSPPTYNALTNNNLNIVDTLHLSAEQHLDSKVNQQHLQWSPSHTSPGSSLIYDGENSNEEYSTGYI</sequence>
<dbReference type="SUPFAM" id="SSF57716">
    <property type="entry name" value="Glucocorticoid receptor-like (DNA-binding domain)"/>
    <property type="match status" value="1"/>
</dbReference>
<keyword evidence="6 9" id="KW-0238">DNA-binding</keyword>
<evidence type="ECO:0000256" key="3">
    <source>
        <dbReference type="ARBA" id="ARBA00022737"/>
    </source>
</evidence>
<dbReference type="AlphaFoldDB" id="A0A814EPZ8"/>